<organism evidence="2 3">
    <name type="scientific">Tranquillimonas alkanivorans</name>
    <dbReference type="NCBI Taxonomy" id="441119"/>
    <lineage>
        <taxon>Bacteria</taxon>
        <taxon>Pseudomonadati</taxon>
        <taxon>Pseudomonadota</taxon>
        <taxon>Alphaproteobacteria</taxon>
        <taxon>Rhodobacterales</taxon>
        <taxon>Roseobacteraceae</taxon>
        <taxon>Tranquillimonas</taxon>
    </lineage>
</organism>
<evidence type="ECO:0008006" key="4">
    <source>
        <dbReference type="Google" id="ProtNLM"/>
    </source>
</evidence>
<accession>A0A1I5LCA5</accession>
<dbReference type="OrthoDB" id="7956241at2"/>
<feature type="region of interest" description="Disordered" evidence="1">
    <location>
        <begin position="78"/>
        <end position="117"/>
    </location>
</feature>
<keyword evidence="3" id="KW-1185">Reference proteome</keyword>
<dbReference type="AlphaFoldDB" id="A0A1I5LCA5"/>
<gene>
    <name evidence="2" type="ORF">SAMN04488047_101556</name>
</gene>
<protein>
    <recommendedName>
        <fullName evidence="4">Translocase</fullName>
    </recommendedName>
</protein>
<feature type="compositionally biased region" description="Pro residues" evidence="1">
    <location>
        <begin position="104"/>
        <end position="113"/>
    </location>
</feature>
<name>A0A1I5LCA5_9RHOB</name>
<evidence type="ECO:0000313" key="2">
    <source>
        <dbReference type="EMBL" id="SFO94341.1"/>
    </source>
</evidence>
<evidence type="ECO:0000256" key="1">
    <source>
        <dbReference type="SAM" id="MobiDB-lite"/>
    </source>
</evidence>
<dbReference type="STRING" id="441119.SAMN04488047_101556"/>
<evidence type="ECO:0000313" key="3">
    <source>
        <dbReference type="Proteomes" id="UP000199356"/>
    </source>
</evidence>
<dbReference type="EMBL" id="FOXA01000001">
    <property type="protein sequence ID" value="SFO94341.1"/>
    <property type="molecule type" value="Genomic_DNA"/>
</dbReference>
<dbReference type="RefSeq" id="WP_143096102.1">
    <property type="nucleotide sequence ID" value="NZ_FOXA01000001.1"/>
</dbReference>
<proteinExistence type="predicted"/>
<dbReference type="Proteomes" id="UP000199356">
    <property type="component" value="Unassembled WGS sequence"/>
</dbReference>
<sequence>MLKAPNSKTLRRISTVAACTALVVGSVQFMQSGPAGGQPATAAQSAEGAQPVEMAYAQASVEQRFDREVKLPKPPEAALRPVTLPIPDPVRTARSGPDRADVPAPAPILPGPLEPRSTGDCDVTFEADTIPGSMVLLSLTAPCAADVRVEVAHEGLVIAERLSQYGGLDLLVPAMTEEATYTARIEGEEPEEVVVTVTDHDEYEHVALQWAGRAGPQLHALEFGAGYGDEGHLWSGAPGDIMRAAHGKGGFLTELGDPTLDAPRQAQVYTFPTGAIERAGDVALKAEVEVTELSCGRDITAEALQPDGTGGVERTALTVSVPDCDAIGGILVLKNLLQNLKIAGR</sequence>
<reference evidence="2 3" key="1">
    <citation type="submission" date="2016-10" db="EMBL/GenBank/DDBJ databases">
        <authorList>
            <person name="de Groot N.N."/>
        </authorList>
    </citation>
    <scope>NUCLEOTIDE SEQUENCE [LARGE SCALE GENOMIC DNA]</scope>
    <source>
        <strain evidence="2 3">DSM 19547</strain>
    </source>
</reference>